<evidence type="ECO:0000256" key="7">
    <source>
        <dbReference type="ARBA" id="ARBA00022490"/>
    </source>
</evidence>
<dbReference type="EMBL" id="RSCD01000026">
    <property type="protein sequence ID" value="RSH82892.1"/>
    <property type="molecule type" value="Genomic_DNA"/>
</dbReference>
<proteinExistence type="inferred from homology"/>
<evidence type="ECO:0000256" key="3">
    <source>
        <dbReference type="ARBA" id="ARBA00004742"/>
    </source>
</evidence>
<dbReference type="OrthoDB" id="7773036at2759"/>
<evidence type="ECO:0000256" key="1">
    <source>
        <dbReference type="ARBA" id="ARBA00001933"/>
    </source>
</evidence>
<evidence type="ECO:0000256" key="9">
    <source>
        <dbReference type="ARBA" id="ARBA00023239"/>
    </source>
</evidence>
<gene>
    <name evidence="12" type="primary">CHA1</name>
    <name evidence="12" type="ORF">EHS25_005882</name>
</gene>
<dbReference type="AlphaFoldDB" id="A0A427XVN1"/>
<comment type="subcellular location">
    <subcellularLocation>
        <location evidence="2">Cytoplasm</location>
    </subcellularLocation>
</comment>
<keyword evidence="8" id="KW-0663">Pyridoxal phosphate</keyword>
<dbReference type="GO" id="GO:0030170">
    <property type="term" value="F:pyridoxal phosphate binding"/>
    <property type="evidence" value="ECO:0007669"/>
    <property type="project" value="InterPro"/>
</dbReference>
<evidence type="ECO:0000313" key="13">
    <source>
        <dbReference type="Proteomes" id="UP000279259"/>
    </source>
</evidence>
<dbReference type="PANTHER" id="PTHR48078">
    <property type="entry name" value="THREONINE DEHYDRATASE, MITOCHONDRIAL-RELATED"/>
    <property type="match status" value="1"/>
</dbReference>
<dbReference type="Gene3D" id="3.40.50.1100">
    <property type="match status" value="2"/>
</dbReference>
<keyword evidence="9" id="KW-0456">Lyase</keyword>
<dbReference type="SUPFAM" id="SSF53686">
    <property type="entry name" value="Tryptophan synthase beta subunit-like PLP-dependent enzymes"/>
    <property type="match status" value="1"/>
</dbReference>
<protein>
    <recommendedName>
        <fullName evidence="5">L-serine ammonia-lyase</fullName>
        <ecNumber evidence="5">4.3.1.17</ecNumber>
    </recommendedName>
</protein>
<dbReference type="EC" id="4.3.1.17" evidence="5"/>
<accession>A0A427XVN1</accession>
<dbReference type="PROSITE" id="PS00165">
    <property type="entry name" value="DEHYDRATASE_SER_THR"/>
    <property type="match status" value="1"/>
</dbReference>
<organism evidence="12 13">
    <name type="scientific">Saitozyma podzolica</name>
    <dbReference type="NCBI Taxonomy" id="1890683"/>
    <lineage>
        <taxon>Eukaryota</taxon>
        <taxon>Fungi</taxon>
        <taxon>Dikarya</taxon>
        <taxon>Basidiomycota</taxon>
        <taxon>Agaricomycotina</taxon>
        <taxon>Tremellomycetes</taxon>
        <taxon>Tremellales</taxon>
        <taxon>Trimorphomycetaceae</taxon>
        <taxon>Saitozyma</taxon>
    </lineage>
</organism>
<dbReference type="InterPro" id="IPR000634">
    <property type="entry name" value="Ser/Thr_deHydtase_PyrdxlP-BS"/>
</dbReference>
<dbReference type="InterPro" id="IPR050147">
    <property type="entry name" value="Ser/Thr_Dehydratase"/>
</dbReference>
<comment type="cofactor">
    <cofactor evidence="1">
        <name>pyridoxal 5'-phosphate</name>
        <dbReference type="ChEBI" id="CHEBI:597326"/>
    </cofactor>
</comment>
<evidence type="ECO:0000256" key="2">
    <source>
        <dbReference type="ARBA" id="ARBA00004496"/>
    </source>
</evidence>
<reference evidence="12 13" key="1">
    <citation type="submission" date="2018-11" db="EMBL/GenBank/DDBJ databases">
        <title>Genome sequence of Saitozyma podzolica DSM 27192.</title>
        <authorList>
            <person name="Aliyu H."/>
            <person name="Gorte O."/>
            <person name="Ochsenreither K."/>
        </authorList>
    </citation>
    <scope>NUCLEOTIDE SEQUENCE [LARGE SCALE GENOMIC DNA]</scope>
    <source>
        <strain evidence="12 13">DSM 27192</strain>
    </source>
</reference>
<evidence type="ECO:0000256" key="10">
    <source>
        <dbReference type="ARBA" id="ARBA00049406"/>
    </source>
</evidence>
<name>A0A427XVN1_9TREE</name>
<sequence>MTINTPPVSDDGLPHAWIETPLMESASLSKLAGCRVFLKLENLQPSGSFKSRGIGNFVRSSILSRSPGTPITFYISSGGNAGLACVAAAVKFGHRAIIVVPLSTKPLMISKLLTAGAVDVIQHGASWKEADTYLREEMLPKDVNGVYVPPFDHPDVWTGAATMVDEIELQLGKGSHMGSARRPPEEGARRVAPDAIVCSVGGGGLFCGIMQGLKQSQVPQDAKVVAAETIGAESFHAAVQAKQLVTLPAITSIATSLGARQVCQQALDYGLSDNVRTVLVTDDEAVQACWRFADEERLIVEPACGATLAVVYEDKLAQLLPGLNKESKVVLIVCGGSNITIDMLAEHKRVAEKT</sequence>
<evidence type="ECO:0000256" key="5">
    <source>
        <dbReference type="ARBA" id="ARBA00012093"/>
    </source>
</evidence>
<evidence type="ECO:0000256" key="4">
    <source>
        <dbReference type="ARBA" id="ARBA00010869"/>
    </source>
</evidence>
<dbReference type="FunFam" id="3.40.50.1100:FF:000040">
    <property type="entry name" value="L-serine dehydratase, putative"/>
    <property type="match status" value="1"/>
</dbReference>
<dbReference type="GO" id="GO:0004794">
    <property type="term" value="F:threonine deaminase activity"/>
    <property type="evidence" value="ECO:0007669"/>
    <property type="project" value="TreeGrafter"/>
</dbReference>
<dbReference type="GO" id="GO:0006565">
    <property type="term" value="P:L-serine catabolic process"/>
    <property type="evidence" value="ECO:0007669"/>
    <property type="project" value="TreeGrafter"/>
</dbReference>
<comment type="caution">
    <text evidence="12">The sequence shown here is derived from an EMBL/GenBank/DDBJ whole genome shotgun (WGS) entry which is preliminary data.</text>
</comment>
<evidence type="ECO:0000256" key="8">
    <source>
        <dbReference type="ARBA" id="ARBA00022898"/>
    </source>
</evidence>
<dbReference type="PANTHER" id="PTHR48078:SF2">
    <property type="entry name" value="CATABOLIC L-SERINE_THREONINE DEHYDRATASE"/>
    <property type="match status" value="1"/>
</dbReference>
<comment type="catalytic activity">
    <reaction evidence="10">
        <text>L-serine = pyruvate + NH4(+)</text>
        <dbReference type="Rhea" id="RHEA:19169"/>
        <dbReference type="ChEBI" id="CHEBI:15361"/>
        <dbReference type="ChEBI" id="CHEBI:28938"/>
        <dbReference type="ChEBI" id="CHEBI:33384"/>
        <dbReference type="EC" id="4.3.1.17"/>
    </reaction>
</comment>
<dbReference type="InterPro" id="IPR001926">
    <property type="entry name" value="TrpB-like_PALP"/>
</dbReference>
<dbReference type="GO" id="GO:0006094">
    <property type="term" value="P:gluconeogenesis"/>
    <property type="evidence" value="ECO:0007669"/>
    <property type="project" value="UniProtKB-KW"/>
</dbReference>
<keyword evidence="13" id="KW-1185">Reference proteome</keyword>
<dbReference type="CDD" id="cd06448">
    <property type="entry name" value="L-Ser-dehyd"/>
    <property type="match status" value="1"/>
</dbReference>
<comment type="pathway">
    <text evidence="3">Carbohydrate biosynthesis; gluconeogenesis.</text>
</comment>
<comment type="similarity">
    <text evidence="4">Belongs to the serine/threonine dehydratase family.</text>
</comment>
<keyword evidence="6" id="KW-0312">Gluconeogenesis</keyword>
<dbReference type="GO" id="GO:0009097">
    <property type="term" value="P:isoleucine biosynthetic process"/>
    <property type="evidence" value="ECO:0007669"/>
    <property type="project" value="TreeGrafter"/>
</dbReference>
<feature type="domain" description="Tryptophan synthase beta chain-like PALP" evidence="11">
    <location>
        <begin position="18"/>
        <end position="335"/>
    </location>
</feature>
<evidence type="ECO:0000259" key="11">
    <source>
        <dbReference type="Pfam" id="PF00291"/>
    </source>
</evidence>
<evidence type="ECO:0000313" key="12">
    <source>
        <dbReference type="EMBL" id="RSH82892.1"/>
    </source>
</evidence>
<dbReference type="InterPro" id="IPR036052">
    <property type="entry name" value="TrpB-like_PALP_sf"/>
</dbReference>
<dbReference type="GO" id="GO:0006567">
    <property type="term" value="P:L-threonine catabolic process"/>
    <property type="evidence" value="ECO:0007669"/>
    <property type="project" value="TreeGrafter"/>
</dbReference>
<dbReference type="GO" id="GO:0003941">
    <property type="term" value="F:L-serine ammonia-lyase activity"/>
    <property type="evidence" value="ECO:0007669"/>
    <property type="project" value="UniProtKB-EC"/>
</dbReference>
<dbReference type="Proteomes" id="UP000279259">
    <property type="component" value="Unassembled WGS sequence"/>
</dbReference>
<dbReference type="GO" id="GO:0005737">
    <property type="term" value="C:cytoplasm"/>
    <property type="evidence" value="ECO:0007669"/>
    <property type="project" value="UniProtKB-SubCell"/>
</dbReference>
<dbReference type="STRING" id="1890683.A0A427XVN1"/>
<evidence type="ECO:0000256" key="6">
    <source>
        <dbReference type="ARBA" id="ARBA00022432"/>
    </source>
</evidence>
<keyword evidence="7" id="KW-0963">Cytoplasm</keyword>
<dbReference type="Pfam" id="PF00291">
    <property type="entry name" value="PALP"/>
    <property type="match status" value="1"/>
</dbReference>